<feature type="transmembrane region" description="Helical" evidence="7">
    <location>
        <begin position="442"/>
        <end position="461"/>
    </location>
</feature>
<dbReference type="STRING" id="360412.LARV_02350"/>
<dbReference type="OrthoDB" id="9764596at2"/>
<keyword evidence="4 7" id="KW-0812">Transmembrane</keyword>
<dbReference type="NCBIfam" id="TIGR00792">
    <property type="entry name" value="gph"/>
    <property type="match status" value="1"/>
</dbReference>
<dbReference type="PROSITE" id="PS00872">
    <property type="entry name" value="NA_GALACTOSIDE_SYMP"/>
    <property type="match status" value="1"/>
</dbReference>
<feature type="transmembrane region" description="Helical" evidence="7">
    <location>
        <begin position="95"/>
        <end position="114"/>
    </location>
</feature>
<evidence type="ECO:0000313" key="9">
    <source>
        <dbReference type="Proteomes" id="UP000055060"/>
    </source>
</evidence>
<evidence type="ECO:0000256" key="7">
    <source>
        <dbReference type="SAM" id="Phobius"/>
    </source>
</evidence>
<dbReference type="Gene3D" id="1.20.1250.20">
    <property type="entry name" value="MFS general substrate transporter like domains"/>
    <property type="match status" value="1"/>
</dbReference>
<keyword evidence="9" id="KW-1185">Reference proteome</keyword>
<keyword evidence="3" id="KW-1003">Cell membrane</keyword>
<feature type="transmembrane region" description="Helical" evidence="7">
    <location>
        <begin position="400"/>
        <end position="422"/>
    </location>
</feature>
<dbReference type="InterPro" id="IPR039672">
    <property type="entry name" value="MFS_2"/>
</dbReference>
<dbReference type="GO" id="GO:0015293">
    <property type="term" value="F:symporter activity"/>
    <property type="evidence" value="ECO:0007669"/>
    <property type="project" value="InterPro"/>
</dbReference>
<protein>
    <submittedName>
        <fullName evidence="8">Sugar (Glycoside-Pentoside-Hexuronide) transporter</fullName>
    </submittedName>
</protein>
<name>A0A0S7BL23_9CHLR</name>
<dbReference type="GO" id="GO:0006814">
    <property type="term" value="P:sodium ion transport"/>
    <property type="evidence" value="ECO:0007669"/>
    <property type="project" value="InterPro"/>
</dbReference>
<dbReference type="RefSeq" id="WP_075073821.1">
    <property type="nucleotide sequence ID" value="NZ_DF967972.1"/>
</dbReference>
<evidence type="ECO:0000256" key="2">
    <source>
        <dbReference type="ARBA" id="ARBA00022448"/>
    </source>
</evidence>
<gene>
    <name evidence="8" type="ORF">LARV_02350</name>
</gene>
<feature type="transmembrane region" description="Helical" evidence="7">
    <location>
        <begin position="327"/>
        <end position="348"/>
    </location>
</feature>
<feature type="transmembrane region" description="Helical" evidence="7">
    <location>
        <begin position="166"/>
        <end position="184"/>
    </location>
</feature>
<accession>A0A0S7BL23</accession>
<sequence length="492" mass="55742">MKLNLPALAPKSRELAGHLPRWKKLIYGTGDWGKASFNTLRQIFYAIFLTDVVGIDPRLASIAMLVAIIWDAINDPLVGALSDNVRTRWGRRRPFLLLFAVPFALAFVLMWWAPPWKSQLLLTLHVTLAYMVSDTIQTLVTVPYLSLTPEIAADYDERTSLTTFRMFFNLLASLITAVAAPSIVDAAIKGGHSSQQGYLIVAAIFGLLAIFPFLVIFAVVREREAPPVLAPESQTLKQTLKILWTNAPFRYASGIYVLNWVAFDVVGLMLPYFLLYWIGRGNLLARMNLFGIDLSMESAVLGIMLVTATLALPLWNWLAHKLSKRSAYIIGMVFWIFVEMLILIVQPYQTHLMILFSFLAGLSVSTAHVMPEALFPDVIDWDELRTHTRREGMYYGAINFLRKMSSAIATFFSLQVLGWFGYQTPPRDAIQFMQPDLTVNVIRFMTGPVIAVLLLFAVLIARSYPLTRDRQIRIRRMLQKRQARSPEYQTAD</sequence>
<dbReference type="InterPro" id="IPR036259">
    <property type="entry name" value="MFS_trans_sf"/>
</dbReference>
<evidence type="ECO:0000256" key="5">
    <source>
        <dbReference type="ARBA" id="ARBA00022989"/>
    </source>
</evidence>
<proteinExistence type="predicted"/>
<evidence type="ECO:0000256" key="3">
    <source>
        <dbReference type="ARBA" id="ARBA00022475"/>
    </source>
</evidence>
<dbReference type="Proteomes" id="UP000055060">
    <property type="component" value="Unassembled WGS sequence"/>
</dbReference>
<evidence type="ECO:0000256" key="6">
    <source>
        <dbReference type="ARBA" id="ARBA00023136"/>
    </source>
</evidence>
<keyword evidence="5 7" id="KW-1133">Transmembrane helix</keyword>
<dbReference type="GO" id="GO:0005886">
    <property type="term" value="C:plasma membrane"/>
    <property type="evidence" value="ECO:0007669"/>
    <property type="project" value="UniProtKB-SubCell"/>
</dbReference>
<reference evidence="8" key="1">
    <citation type="submission" date="2015-07" db="EMBL/GenBank/DDBJ databases">
        <title>Draft Genome Sequences of Anaerolinea thermolimosa IMO-1, Bellilinea caldifistulae GOMI-1, Leptolinea tardivitalis YMTK-2, Levilinea saccharolytica KIBI-1,Longilinea arvoryzae KOME-1, Previously Described as Members of the Anaerolineaceae (Chloroflexi).</title>
        <authorList>
            <person name="Sekiguchi Y."/>
            <person name="Ohashi A."/>
            <person name="Matsuura N."/>
            <person name="Tourlousse M.D."/>
        </authorList>
    </citation>
    <scope>NUCLEOTIDE SEQUENCE [LARGE SCALE GENOMIC DNA]</scope>
    <source>
        <strain evidence="8">KOME-1</strain>
    </source>
</reference>
<feature type="transmembrane region" description="Helical" evidence="7">
    <location>
        <begin position="298"/>
        <end position="315"/>
    </location>
</feature>
<dbReference type="PANTHER" id="PTHR11328">
    <property type="entry name" value="MAJOR FACILITATOR SUPERFAMILY DOMAIN-CONTAINING PROTEIN"/>
    <property type="match status" value="1"/>
</dbReference>
<feature type="transmembrane region" description="Helical" evidence="7">
    <location>
        <begin position="354"/>
        <end position="379"/>
    </location>
</feature>
<dbReference type="PANTHER" id="PTHR11328:SF24">
    <property type="entry name" value="MAJOR FACILITATOR SUPERFAMILY (MFS) PROFILE DOMAIN-CONTAINING PROTEIN"/>
    <property type="match status" value="1"/>
</dbReference>
<feature type="transmembrane region" description="Helical" evidence="7">
    <location>
        <begin position="257"/>
        <end position="278"/>
    </location>
</feature>
<dbReference type="AlphaFoldDB" id="A0A0S7BL23"/>
<dbReference type="CDD" id="cd17332">
    <property type="entry name" value="MFS_MelB_like"/>
    <property type="match status" value="1"/>
</dbReference>
<dbReference type="EMBL" id="DF967972">
    <property type="protein sequence ID" value="GAP14577.1"/>
    <property type="molecule type" value="Genomic_DNA"/>
</dbReference>
<dbReference type="InterPro" id="IPR018043">
    <property type="entry name" value="Na/Gal_symport_CS"/>
</dbReference>
<comment type="subcellular location">
    <subcellularLocation>
        <location evidence="1">Cell membrane</location>
        <topology evidence="1">Multi-pass membrane protein</topology>
    </subcellularLocation>
</comment>
<organism evidence="8">
    <name type="scientific">Longilinea arvoryzae</name>
    <dbReference type="NCBI Taxonomy" id="360412"/>
    <lineage>
        <taxon>Bacteria</taxon>
        <taxon>Bacillati</taxon>
        <taxon>Chloroflexota</taxon>
        <taxon>Anaerolineae</taxon>
        <taxon>Anaerolineales</taxon>
        <taxon>Anaerolineaceae</taxon>
        <taxon>Longilinea</taxon>
    </lineage>
</organism>
<feature type="transmembrane region" description="Helical" evidence="7">
    <location>
        <begin position="120"/>
        <end position="145"/>
    </location>
</feature>
<dbReference type="InterPro" id="IPR001927">
    <property type="entry name" value="Na/Gal_symport"/>
</dbReference>
<dbReference type="Pfam" id="PF13347">
    <property type="entry name" value="MFS_2"/>
    <property type="match status" value="1"/>
</dbReference>
<evidence type="ECO:0000313" key="8">
    <source>
        <dbReference type="EMBL" id="GAP14577.1"/>
    </source>
</evidence>
<dbReference type="GO" id="GO:0008643">
    <property type="term" value="P:carbohydrate transport"/>
    <property type="evidence" value="ECO:0007669"/>
    <property type="project" value="InterPro"/>
</dbReference>
<feature type="transmembrane region" description="Helical" evidence="7">
    <location>
        <begin position="196"/>
        <end position="220"/>
    </location>
</feature>
<keyword evidence="6 7" id="KW-0472">Membrane</keyword>
<evidence type="ECO:0000256" key="1">
    <source>
        <dbReference type="ARBA" id="ARBA00004651"/>
    </source>
</evidence>
<dbReference type="SUPFAM" id="SSF103473">
    <property type="entry name" value="MFS general substrate transporter"/>
    <property type="match status" value="1"/>
</dbReference>
<keyword evidence="2" id="KW-0813">Transport</keyword>
<evidence type="ECO:0000256" key="4">
    <source>
        <dbReference type="ARBA" id="ARBA00022692"/>
    </source>
</evidence>